<proteinExistence type="predicted"/>
<dbReference type="EMBL" id="JACGXL010000005">
    <property type="protein sequence ID" value="MBA8888893.1"/>
    <property type="molecule type" value="Genomic_DNA"/>
</dbReference>
<protein>
    <submittedName>
        <fullName evidence="2">Excisionase family DNA binding protein</fullName>
    </submittedName>
</protein>
<evidence type="ECO:0000313" key="2">
    <source>
        <dbReference type="EMBL" id="MBA8888893.1"/>
    </source>
</evidence>
<accession>A0A839F1N7</accession>
<dbReference type="RefSeq" id="WP_182531936.1">
    <property type="nucleotide sequence ID" value="NZ_JACGXL010000005.1"/>
</dbReference>
<feature type="domain" description="Helix-turn-helix" evidence="1">
    <location>
        <begin position="7"/>
        <end position="54"/>
    </location>
</feature>
<dbReference type="InterPro" id="IPR010093">
    <property type="entry name" value="SinI_DNA-bd"/>
</dbReference>
<dbReference type="Pfam" id="PF12728">
    <property type="entry name" value="HTH_17"/>
    <property type="match status" value="1"/>
</dbReference>
<evidence type="ECO:0000313" key="3">
    <source>
        <dbReference type="Proteomes" id="UP000550401"/>
    </source>
</evidence>
<dbReference type="GO" id="GO:0003677">
    <property type="term" value="F:DNA binding"/>
    <property type="evidence" value="ECO:0007669"/>
    <property type="project" value="InterPro"/>
</dbReference>
<keyword evidence="3" id="KW-1185">Reference proteome</keyword>
<dbReference type="Proteomes" id="UP000550401">
    <property type="component" value="Unassembled WGS sequence"/>
</dbReference>
<dbReference type="InterPro" id="IPR041657">
    <property type="entry name" value="HTH_17"/>
</dbReference>
<name>A0A839F1N7_9GAMM</name>
<sequence length="66" mass="7364">MQPQLAYTVDQACEALAMNRSRIYKAIADGSIKTFKTGRRRMVSAKALEEYVAKLEREAEKGRAAA</sequence>
<dbReference type="NCBIfam" id="TIGR01764">
    <property type="entry name" value="excise"/>
    <property type="match status" value="1"/>
</dbReference>
<dbReference type="AlphaFoldDB" id="A0A839F1N7"/>
<reference evidence="2 3" key="1">
    <citation type="submission" date="2020-07" db="EMBL/GenBank/DDBJ databases">
        <title>Genomic Encyclopedia of Type Strains, Phase IV (KMG-V): Genome sequencing to study the core and pangenomes of soil and plant-associated prokaryotes.</title>
        <authorList>
            <person name="Whitman W."/>
        </authorList>
    </citation>
    <scope>NUCLEOTIDE SEQUENCE [LARGE SCALE GENOMIC DNA]</scope>
    <source>
        <strain evidence="2 3">RH2WT43</strain>
    </source>
</reference>
<comment type="caution">
    <text evidence="2">The sequence shown here is derived from an EMBL/GenBank/DDBJ whole genome shotgun (WGS) entry which is preliminary data.</text>
</comment>
<organism evidence="2 3">
    <name type="scientific">Dokdonella fugitiva</name>
    <dbReference type="NCBI Taxonomy" id="328517"/>
    <lineage>
        <taxon>Bacteria</taxon>
        <taxon>Pseudomonadati</taxon>
        <taxon>Pseudomonadota</taxon>
        <taxon>Gammaproteobacteria</taxon>
        <taxon>Lysobacterales</taxon>
        <taxon>Rhodanobacteraceae</taxon>
        <taxon>Dokdonella</taxon>
    </lineage>
</organism>
<gene>
    <name evidence="2" type="ORF">FHW12_003129</name>
</gene>
<evidence type="ECO:0000259" key="1">
    <source>
        <dbReference type="Pfam" id="PF12728"/>
    </source>
</evidence>